<dbReference type="EMBL" id="CP039350">
    <property type="protein sequence ID" value="QCD96341.1"/>
    <property type="molecule type" value="Genomic_DNA"/>
</dbReference>
<organism evidence="2 3">
    <name type="scientific">Vigna unguiculata</name>
    <name type="common">Cowpea</name>
    <dbReference type="NCBI Taxonomy" id="3917"/>
    <lineage>
        <taxon>Eukaryota</taxon>
        <taxon>Viridiplantae</taxon>
        <taxon>Streptophyta</taxon>
        <taxon>Embryophyta</taxon>
        <taxon>Tracheophyta</taxon>
        <taxon>Spermatophyta</taxon>
        <taxon>Magnoliopsida</taxon>
        <taxon>eudicotyledons</taxon>
        <taxon>Gunneridae</taxon>
        <taxon>Pentapetalae</taxon>
        <taxon>rosids</taxon>
        <taxon>fabids</taxon>
        <taxon>Fabales</taxon>
        <taxon>Fabaceae</taxon>
        <taxon>Papilionoideae</taxon>
        <taxon>50 kb inversion clade</taxon>
        <taxon>NPAAA clade</taxon>
        <taxon>indigoferoid/millettioid clade</taxon>
        <taxon>Phaseoleae</taxon>
        <taxon>Vigna</taxon>
    </lineage>
</organism>
<keyword evidence="3" id="KW-1185">Reference proteome</keyword>
<dbReference type="Proteomes" id="UP000501690">
    <property type="component" value="Linkage Group LG6"/>
</dbReference>
<proteinExistence type="predicted"/>
<feature type="compositionally biased region" description="Polar residues" evidence="1">
    <location>
        <begin position="1"/>
        <end position="10"/>
    </location>
</feature>
<evidence type="ECO:0000313" key="3">
    <source>
        <dbReference type="Proteomes" id="UP000501690"/>
    </source>
</evidence>
<gene>
    <name evidence="2" type="ORF">DEO72_LG6g1043</name>
</gene>
<feature type="region of interest" description="Disordered" evidence="1">
    <location>
        <begin position="47"/>
        <end position="74"/>
    </location>
</feature>
<evidence type="ECO:0000313" key="2">
    <source>
        <dbReference type="EMBL" id="QCD96341.1"/>
    </source>
</evidence>
<name>A0A4D6M7F9_VIGUN</name>
<feature type="region of interest" description="Disordered" evidence="1">
    <location>
        <begin position="1"/>
        <end position="33"/>
    </location>
</feature>
<evidence type="ECO:0000256" key="1">
    <source>
        <dbReference type="SAM" id="MobiDB-lite"/>
    </source>
</evidence>
<reference evidence="2 3" key="1">
    <citation type="submission" date="2019-04" db="EMBL/GenBank/DDBJ databases">
        <title>An improved genome assembly and genetic linkage map for asparagus bean, Vigna unguiculata ssp. sesquipedialis.</title>
        <authorList>
            <person name="Xia Q."/>
            <person name="Zhang R."/>
            <person name="Dong Y."/>
        </authorList>
    </citation>
    <scope>NUCLEOTIDE SEQUENCE [LARGE SCALE GENOMIC DNA]</scope>
    <source>
        <tissue evidence="2">Leaf</tissue>
    </source>
</reference>
<protein>
    <submittedName>
        <fullName evidence="2">Uncharacterized protein</fullName>
    </submittedName>
</protein>
<dbReference type="AlphaFoldDB" id="A0A4D6M7F9"/>
<sequence>MRVSVTQNSKPPAWARYRAQNSQVSSRPGLGECLSPKRETMLLNPFTGRLGENHEPGPNVRLYNSHLGEVDPLG</sequence>
<accession>A0A4D6M7F9</accession>